<dbReference type="EMBL" id="JAANCM010000023">
    <property type="protein sequence ID" value="NHT78954.1"/>
    <property type="molecule type" value="Genomic_DNA"/>
</dbReference>
<reference evidence="2" key="1">
    <citation type="submission" date="2020-03" db="EMBL/GenBank/DDBJ databases">
        <title>Ferranicluibacter endophyticum gen. nov., sp. nov., a new genus isolated from Rubus ulmifolius Schott. stem.</title>
        <authorList>
            <person name="Roca-Couso R."/>
            <person name="Flores-Felix J.D."/>
            <person name="Igual J.M."/>
            <person name="Rivas R."/>
        </authorList>
    </citation>
    <scope>NUCLEOTIDE SEQUENCE</scope>
    <source>
        <strain evidence="2">CRRU44</strain>
    </source>
</reference>
<dbReference type="RefSeq" id="WP_167131117.1">
    <property type="nucleotide sequence ID" value="NZ_JAANCM010000023.1"/>
</dbReference>
<evidence type="ECO:0000256" key="1">
    <source>
        <dbReference type="SAM" id="MobiDB-lite"/>
    </source>
</evidence>
<proteinExistence type="predicted"/>
<comment type="caution">
    <text evidence="2">The sequence shown here is derived from an EMBL/GenBank/DDBJ whole genome shotgun (WGS) entry which is preliminary data.</text>
</comment>
<protein>
    <submittedName>
        <fullName evidence="2">Uncharacterized protein</fullName>
    </submittedName>
</protein>
<evidence type="ECO:0000313" key="3">
    <source>
        <dbReference type="Proteomes" id="UP001155840"/>
    </source>
</evidence>
<sequence length="255" mass="27800">MQNKPKMTDAVRYFDAPQLDRDLEARLQAEFEAKRTASRFLAEGPNGNRPTLADIPTVAPIRVPVSEVSDITSQILRKNADACGTAIAQGLRPYNFEVRKGDPTVSTPFEKAPHLKETEACRIKIVNPDGSHGLIVVKVTNFNKGHAVVTPSGLRYDGVKPELMTKNERPACRVLGFHADENGKILSVDPALTNKGVAWTTGSVKEIVDKVARSAINAQKQQAVTAKKDSRPMPTPSGRFSTQPADRKPSSGMKF</sequence>
<keyword evidence="3" id="KW-1185">Reference proteome</keyword>
<dbReference type="AlphaFoldDB" id="A0AA43ZJA1"/>
<feature type="region of interest" description="Disordered" evidence="1">
    <location>
        <begin position="219"/>
        <end position="255"/>
    </location>
</feature>
<name>A0AA43ZJA1_9HYPH</name>
<gene>
    <name evidence="2" type="ORF">G8E10_24960</name>
</gene>
<organism evidence="2 3">
    <name type="scientific">Ferranicluibacter rubi</name>
    <dbReference type="NCBI Taxonomy" id="2715133"/>
    <lineage>
        <taxon>Bacteria</taxon>
        <taxon>Pseudomonadati</taxon>
        <taxon>Pseudomonadota</taxon>
        <taxon>Alphaproteobacteria</taxon>
        <taxon>Hyphomicrobiales</taxon>
        <taxon>Rhizobiaceae</taxon>
        <taxon>Ferranicluibacter</taxon>
    </lineage>
</organism>
<evidence type="ECO:0000313" key="2">
    <source>
        <dbReference type="EMBL" id="NHT78954.1"/>
    </source>
</evidence>
<dbReference type="Proteomes" id="UP001155840">
    <property type="component" value="Unassembled WGS sequence"/>
</dbReference>
<accession>A0AA43ZJA1</accession>